<dbReference type="InterPro" id="IPR000387">
    <property type="entry name" value="Tyr_Pase_dom"/>
</dbReference>
<dbReference type="PROSITE" id="PS50056">
    <property type="entry name" value="TYR_PHOSPHATASE_2"/>
    <property type="match status" value="1"/>
</dbReference>
<dbReference type="InterPro" id="IPR000242">
    <property type="entry name" value="PTP_cat"/>
</dbReference>
<dbReference type="Pfam" id="PF00102">
    <property type="entry name" value="Y_phosphatase"/>
    <property type="match status" value="1"/>
</dbReference>
<dbReference type="PANTHER" id="PTHR19134:SF547">
    <property type="entry name" value="TYROSINE-PROTEIN PHOSPHATASE 3"/>
    <property type="match status" value="1"/>
</dbReference>
<dbReference type="SMART" id="SM00194">
    <property type="entry name" value="PTPc"/>
    <property type="match status" value="1"/>
</dbReference>
<protein>
    <recommendedName>
        <fullName evidence="2">protein-tyrosine-phosphatase</fullName>
        <ecNumber evidence="2">3.1.3.48</ecNumber>
    </recommendedName>
</protein>
<feature type="domain" description="Tyrosine specific protein phosphatases" evidence="4">
    <location>
        <begin position="564"/>
        <end position="647"/>
    </location>
</feature>
<proteinExistence type="inferred from homology"/>
<dbReference type="InterPro" id="IPR003595">
    <property type="entry name" value="Tyr_Pase_cat"/>
</dbReference>
<dbReference type="InterPro" id="IPR029021">
    <property type="entry name" value="Prot-tyrosine_phosphatase-like"/>
</dbReference>
<dbReference type="Pfam" id="PF00581">
    <property type="entry name" value="Rhodanese"/>
    <property type="match status" value="1"/>
</dbReference>
<accession>A0A0H5C5U0</accession>
<feature type="domain" description="Rhodanese" evidence="5">
    <location>
        <begin position="166"/>
        <end position="201"/>
    </location>
</feature>
<feature type="domain" description="Tyrosine-protein phosphatase" evidence="3">
    <location>
        <begin position="391"/>
        <end position="656"/>
    </location>
</feature>
<evidence type="ECO:0000256" key="1">
    <source>
        <dbReference type="ARBA" id="ARBA00009649"/>
    </source>
</evidence>
<dbReference type="Gene3D" id="3.90.190.10">
    <property type="entry name" value="Protein tyrosine phosphatase superfamily"/>
    <property type="match status" value="1"/>
</dbReference>
<dbReference type="InterPro" id="IPR036873">
    <property type="entry name" value="Rhodanese-like_dom_sf"/>
</dbReference>
<dbReference type="PROSITE" id="PS50055">
    <property type="entry name" value="TYR_PHOSPHATASE_PTP"/>
    <property type="match status" value="1"/>
</dbReference>
<dbReference type="SUPFAM" id="SSF52821">
    <property type="entry name" value="Rhodanese/Cell cycle control phosphatase"/>
    <property type="match status" value="1"/>
</dbReference>
<evidence type="ECO:0000259" key="4">
    <source>
        <dbReference type="PROSITE" id="PS50056"/>
    </source>
</evidence>
<evidence type="ECO:0000259" key="5">
    <source>
        <dbReference type="PROSITE" id="PS50206"/>
    </source>
</evidence>
<evidence type="ECO:0000259" key="3">
    <source>
        <dbReference type="PROSITE" id="PS50055"/>
    </source>
</evidence>
<comment type="similarity">
    <text evidence="1">Belongs to the protein-tyrosine phosphatase family. Non-receptor class subfamily.</text>
</comment>
<dbReference type="AlphaFoldDB" id="A0A0H5C5U0"/>
<dbReference type="EC" id="3.1.3.48" evidence="2"/>
<dbReference type="GO" id="GO:0004725">
    <property type="term" value="F:protein tyrosine phosphatase activity"/>
    <property type="evidence" value="ECO:0007669"/>
    <property type="project" value="UniProtKB-EC"/>
</dbReference>
<dbReference type="PROSITE" id="PS50206">
    <property type="entry name" value="RHODANESE_3"/>
    <property type="match status" value="1"/>
</dbReference>
<evidence type="ECO:0000256" key="2">
    <source>
        <dbReference type="ARBA" id="ARBA00013064"/>
    </source>
</evidence>
<dbReference type="PANTHER" id="PTHR19134">
    <property type="entry name" value="RECEPTOR-TYPE TYROSINE-PROTEIN PHOSPHATASE"/>
    <property type="match status" value="1"/>
</dbReference>
<dbReference type="InterPro" id="IPR001763">
    <property type="entry name" value="Rhodanese-like_dom"/>
</dbReference>
<dbReference type="PROSITE" id="PS00383">
    <property type="entry name" value="TYR_PHOSPHATASE_1"/>
    <property type="match status" value="1"/>
</dbReference>
<organism evidence="6 7">
    <name type="scientific">Cyberlindnera jadinii (strain ATCC 18201 / CBS 1600 / BCRC 20928 / JCM 3617 / NBRC 0987 / NRRL Y-1542)</name>
    <name type="common">Torula yeast</name>
    <name type="synonym">Candida utilis</name>
    <dbReference type="NCBI Taxonomy" id="983966"/>
    <lineage>
        <taxon>Eukaryota</taxon>
        <taxon>Fungi</taxon>
        <taxon>Dikarya</taxon>
        <taxon>Ascomycota</taxon>
        <taxon>Saccharomycotina</taxon>
        <taxon>Saccharomycetes</taxon>
        <taxon>Phaffomycetales</taxon>
        <taxon>Phaffomycetaceae</taxon>
        <taxon>Cyberlindnera</taxon>
    </lineage>
</organism>
<gene>
    <name evidence="6" type="primary">PTP2</name>
    <name evidence="6" type="ORF">BN1211_4125</name>
</gene>
<dbReference type="Gene3D" id="3.40.250.10">
    <property type="entry name" value="Rhodanese-like domain"/>
    <property type="match status" value="1"/>
</dbReference>
<evidence type="ECO:0000313" key="7">
    <source>
        <dbReference type="Proteomes" id="UP000038830"/>
    </source>
</evidence>
<dbReference type="SMART" id="SM00404">
    <property type="entry name" value="PTPc_motif"/>
    <property type="match status" value="1"/>
</dbReference>
<dbReference type="InterPro" id="IPR016130">
    <property type="entry name" value="Tyr_Pase_AS"/>
</dbReference>
<name>A0A0H5C5U0_CYBJN</name>
<dbReference type="EMBL" id="CDQK01000004">
    <property type="protein sequence ID" value="CEP23515.1"/>
    <property type="molecule type" value="Genomic_DNA"/>
</dbReference>
<evidence type="ECO:0000313" key="6">
    <source>
        <dbReference type="EMBL" id="CEP23515.1"/>
    </source>
</evidence>
<dbReference type="Proteomes" id="UP000038830">
    <property type="component" value="Unassembled WGS sequence"/>
</dbReference>
<dbReference type="InterPro" id="IPR050348">
    <property type="entry name" value="Protein-Tyr_Phosphatase"/>
</dbReference>
<dbReference type="PRINTS" id="PR00700">
    <property type="entry name" value="PRTYPHPHTASE"/>
</dbReference>
<dbReference type="CDD" id="cd18533">
    <property type="entry name" value="PTP_fungal"/>
    <property type="match status" value="1"/>
</dbReference>
<dbReference type="SUPFAM" id="SSF52799">
    <property type="entry name" value="(Phosphotyrosine protein) phosphatases II"/>
    <property type="match status" value="1"/>
</dbReference>
<sequence length="698" mass="79677">MFSFQPQEYTLKQTEETFRSVPSSKTFTNSFSAIEEAKEGQFMDSMRVQNNNNPFEESMRQANLRDKVSSEAALLEPCPPFLQQQQHSKQDSCNSVSSIDTTFSHRLRRFNSSSSVGSQQSAGTFNGLPLSPTTTSGMLKKVAKFALQPGVKLLKNEDTAKLMSSPTDSTFFIDVRPFTEFNSGHVTNSINLNIPSTLLKRPNFTLQKCLGNITFGDNVRLTNFLESHEIPHKRIVFYEQYEIINGEVPLTLYGCLNKFINDESCDAELCVVESGFQSFGSQYPEFVDNARVSTSSSQQTELKPPPHGRSLSLANIPSTLSVSPNLARFHLPKIPQTPVFKIRHNEEFYDFDNYKVLNEFKFLSLAMNHSTSDKTPKWLTNLFEHSSKLSLIEKFKSLEIEERNRINAMISSDGVGSGIELGFKNRYKDIFPYEHSRVKLASTPTHESHDYINANFVSAPNVSKMKYIATQAPLESTAKDFAKLCHDNRVELIITLTSQFENGVEKCYPYWDDINFDLLETYKSDEIVIRRLKSNPYNEDILQIQILNWSDLDVLLNSQQDDVLKLIYLKSMILERLHKTNDNVIVHCSAGCGRTGTFCTLDSIINEQFVTNESSIEGYNVFDPVFETVEAFRNQRISMVQNLRQYLFIYDCLLNYYENFNGFSNEVFHLLDNLEILVHFFQKESTTVLATKKLSISC</sequence>
<reference evidence="7" key="1">
    <citation type="journal article" date="2015" name="J. Biotechnol.">
        <title>The structure of the Cyberlindnera jadinii genome and its relation to Candida utilis analyzed by the occurrence of single nucleotide polymorphisms.</title>
        <authorList>
            <person name="Rupp O."/>
            <person name="Brinkrolf K."/>
            <person name="Buerth C."/>
            <person name="Kunigo M."/>
            <person name="Schneider J."/>
            <person name="Jaenicke S."/>
            <person name="Goesmann A."/>
            <person name="Puehler A."/>
            <person name="Jaeger K.-E."/>
            <person name="Ernst J.F."/>
        </authorList>
    </citation>
    <scope>NUCLEOTIDE SEQUENCE [LARGE SCALE GENOMIC DNA]</scope>
    <source>
        <strain evidence="7">ATCC 18201 / CBS 1600 / BCRC 20928 / JCM 3617 / NBRC 0987 / NRRL Y-1542</strain>
    </source>
</reference>